<keyword evidence="8" id="KW-1185">Reference proteome</keyword>
<dbReference type="GO" id="GO:0016020">
    <property type="term" value="C:membrane"/>
    <property type="evidence" value="ECO:0007669"/>
    <property type="project" value="UniProtKB-SubCell"/>
</dbReference>
<dbReference type="PANTHER" id="PTHR31121:SF6">
    <property type="entry name" value="ALPHA-1,2 MANNOSYLTRANSFERASE KTR1"/>
    <property type="match status" value="1"/>
</dbReference>
<feature type="compositionally biased region" description="Low complexity" evidence="6">
    <location>
        <begin position="470"/>
        <end position="486"/>
    </location>
</feature>
<dbReference type="GO" id="GO:0005794">
    <property type="term" value="C:Golgi apparatus"/>
    <property type="evidence" value="ECO:0007669"/>
    <property type="project" value="TreeGrafter"/>
</dbReference>
<sequence length="511" mass="59546">MLYSSLNTTSQNGVNLNNNSIISDDNSPNDEVDFEFLRNSQNSGIQPNAYNSENTGNTGNIDNKFQVADDTENFGKNIVNIDVLNPINSYDFDVRSRISNYKKQNATLFTLVRDEDLYGILTAIRNVEDRFNKNYHYDWIFANNQEFSNDFKIKVSNLVSGNSKFIKIPNEYWSYPEWIDQLKARKVRAKMKKLKIKYGHLESYRHMCRFNSGFFYRLPELLNYKYYWRVEPDVNFRCDINYDPFKYMNDNNKTYGFTMAPYELHTTVRNLWSTVLNFTSQYPEYVADNNNFEFLTDDNGETFNMCHFWSNFEIADMDFYREEAYSKFFEFIDKSGGFFYERWGDAPIHSMAVSIFLNKDKLHYFDNFGYYHPPNGQCPRSFEERLKRRCDCDGKRDYNWSQISCIPLYFELNGLEKPNGPTKQRLKSHKFNYFNRISESVIEEVHIEGQPNAEGQTQVDPVQAVGKPDTGASTGGRTEAGAAAGADNTQPEEVIKIDSPPRLDIGVNVQA</sequence>
<dbReference type="AlphaFoldDB" id="A0A1D2VL56"/>
<dbReference type="GO" id="GO:0000032">
    <property type="term" value="P:cell wall mannoprotein biosynthetic process"/>
    <property type="evidence" value="ECO:0007669"/>
    <property type="project" value="TreeGrafter"/>
</dbReference>
<accession>A0A1D2VL56</accession>
<name>A0A1D2VL56_9ASCO</name>
<dbReference type="FunFam" id="3.90.550.10:FF:000051">
    <property type="entry name" value="Alpha-1,2-mannosyltransferase (Ktr4)"/>
    <property type="match status" value="1"/>
</dbReference>
<dbReference type="OrthoDB" id="439943at2759"/>
<keyword evidence="3" id="KW-0328">Glycosyltransferase</keyword>
<dbReference type="InterPro" id="IPR029044">
    <property type="entry name" value="Nucleotide-diphossugar_trans"/>
</dbReference>
<evidence type="ECO:0000256" key="2">
    <source>
        <dbReference type="ARBA" id="ARBA00007677"/>
    </source>
</evidence>
<feature type="region of interest" description="Disordered" evidence="6">
    <location>
        <begin position="450"/>
        <end position="511"/>
    </location>
</feature>
<evidence type="ECO:0000256" key="3">
    <source>
        <dbReference type="ARBA" id="ARBA00022676"/>
    </source>
</evidence>
<evidence type="ECO:0000313" key="7">
    <source>
        <dbReference type="EMBL" id="ODV62338.1"/>
    </source>
</evidence>
<evidence type="ECO:0000256" key="4">
    <source>
        <dbReference type="ARBA" id="ARBA00022679"/>
    </source>
</evidence>
<dbReference type="EMBL" id="KV454477">
    <property type="protein sequence ID" value="ODV62338.1"/>
    <property type="molecule type" value="Genomic_DNA"/>
</dbReference>
<dbReference type="InParanoid" id="A0A1D2VL56"/>
<dbReference type="RefSeq" id="XP_020048645.1">
    <property type="nucleotide sequence ID" value="XM_020192804.1"/>
</dbReference>
<dbReference type="Gene3D" id="3.90.550.10">
    <property type="entry name" value="Spore Coat Polysaccharide Biosynthesis Protein SpsA, Chain A"/>
    <property type="match status" value="1"/>
</dbReference>
<evidence type="ECO:0000256" key="1">
    <source>
        <dbReference type="ARBA" id="ARBA00004606"/>
    </source>
</evidence>
<dbReference type="GO" id="GO:0000026">
    <property type="term" value="F:alpha-1,2-mannosyltransferase activity"/>
    <property type="evidence" value="ECO:0007669"/>
    <property type="project" value="TreeGrafter"/>
</dbReference>
<keyword evidence="4 7" id="KW-0808">Transferase</keyword>
<dbReference type="PANTHER" id="PTHR31121">
    <property type="entry name" value="ALPHA-1,2 MANNOSYLTRANSFERASE KTR1"/>
    <property type="match status" value="1"/>
</dbReference>
<dbReference type="InterPro" id="IPR002685">
    <property type="entry name" value="Glyco_trans_15"/>
</dbReference>
<gene>
    <name evidence="7" type="ORF">ASCRUDRAFT_74741</name>
</gene>
<dbReference type="Pfam" id="PF01793">
    <property type="entry name" value="Glyco_transf_15"/>
    <property type="match status" value="1"/>
</dbReference>
<dbReference type="SUPFAM" id="SSF53448">
    <property type="entry name" value="Nucleotide-diphospho-sugar transferases"/>
    <property type="match status" value="1"/>
</dbReference>
<keyword evidence="5" id="KW-0812">Transmembrane</keyword>
<dbReference type="GO" id="GO:0006487">
    <property type="term" value="P:protein N-linked glycosylation"/>
    <property type="evidence" value="ECO:0007669"/>
    <property type="project" value="TreeGrafter"/>
</dbReference>
<reference evidence="8" key="1">
    <citation type="submission" date="2016-05" db="EMBL/GenBank/DDBJ databases">
        <title>Comparative genomics of biotechnologically important yeasts.</title>
        <authorList>
            <consortium name="DOE Joint Genome Institute"/>
            <person name="Riley R."/>
            <person name="Haridas S."/>
            <person name="Wolfe K.H."/>
            <person name="Lopes M.R."/>
            <person name="Hittinger C.T."/>
            <person name="Goker M."/>
            <person name="Salamov A."/>
            <person name="Wisecaver J."/>
            <person name="Long T.M."/>
            <person name="Aerts A.L."/>
            <person name="Barry K."/>
            <person name="Choi C."/>
            <person name="Clum A."/>
            <person name="Coughlan A.Y."/>
            <person name="Deshpande S."/>
            <person name="Douglass A.P."/>
            <person name="Hanson S.J."/>
            <person name="Klenk H.-P."/>
            <person name="Labutti K."/>
            <person name="Lapidus A."/>
            <person name="Lindquist E."/>
            <person name="Lipzen A."/>
            <person name="Meier-Kolthoff J.P."/>
            <person name="Ohm R.A."/>
            <person name="Otillar R.P."/>
            <person name="Pangilinan J."/>
            <person name="Peng Y."/>
            <person name="Rokas A."/>
            <person name="Rosa C.A."/>
            <person name="Scheuner C."/>
            <person name="Sibirny A.A."/>
            <person name="Slot J.C."/>
            <person name="Stielow J.B."/>
            <person name="Sun H."/>
            <person name="Kurtzman C.P."/>
            <person name="Blackwell M."/>
            <person name="Grigoriev I.V."/>
            <person name="Jeffries T.W."/>
        </authorList>
    </citation>
    <scope>NUCLEOTIDE SEQUENCE [LARGE SCALE GENOMIC DNA]</scope>
    <source>
        <strain evidence="8">DSM 1968</strain>
    </source>
</reference>
<comment type="similarity">
    <text evidence="2">Belongs to the glycosyltransferase 15 family.</text>
</comment>
<protein>
    <submittedName>
        <fullName evidence="7">Glycosyltransferase family 15 protein</fullName>
    </submittedName>
</protein>
<evidence type="ECO:0000256" key="6">
    <source>
        <dbReference type="SAM" id="MobiDB-lite"/>
    </source>
</evidence>
<proteinExistence type="inferred from homology"/>
<evidence type="ECO:0000256" key="5">
    <source>
        <dbReference type="ARBA" id="ARBA00022968"/>
    </source>
</evidence>
<organism evidence="7 8">
    <name type="scientific">Ascoidea rubescens DSM 1968</name>
    <dbReference type="NCBI Taxonomy" id="1344418"/>
    <lineage>
        <taxon>Eukaryota</taxon>
        <taxon>Fungi</taxon>
        <taxon>Dikarya</taxon>
        <taxon>Ascomycota</taxon>
        <taxon>Saccharomycotina</taxon>
        <taxon>Saccharomycetes</taxon>
        <taxon>Ascoideaceae</taxon>
        <taxon>Ascoidea</taxon>
    </lineage>
</organism>
<dbReference type="GeneID" id="30966440"/>
<evidence type="ECO:0000313" key="8">
    <source>
        <dbReference type="Proteomes" id="UP000095038"/>
    </source>
</evidence>
<keyword evidence="5" id="KW-0735">Signal-anchor</keyword>
<comment type="subcellular location">
    <subcellularLocation>
        <location evidence="1">Membrane</location>
        <topology evidence="1">Single-pass type II membrane protein</topology>
    </subcellularLocation>
</comment>
<dbReference type="Proteomes" id="UP000095038">
    <property type="component" value="Unassembled WGS sequence"/>
</dbReference>